<evidence type="ECO:0000256" key="4">
    <source>
        <dbReference type="ARBA" id="ARBA00022670"/>
    </source>
</evidence>
<evidence type="ECO:0000259" key="13">
    <source>
        <dbReference type="PROSITE" id="PS50802"/>
    </source>
</evidence>
<evidence type="ECO:0000313" key="15">
    <source>
        <dbReference type="Proteomes" id="UP001383192"/>
    </source>
</evidence>
<keyword evidence="3 11" id="KW-0963">Cytoplasm</keyword>
<keyword evidence="10" id="KW-0862">Zinc</keyword>
<dbReference type="InterPro" id="IPR048857">
    <property type="entry name" value="OTU1_Ubl"/>
</dbReference>
<sequence>MAPVRLRHPKGVATIQVPFSDANFTVQDLQQEIYAATEILPSRQLLKTGYPPQSLTLIPELPLSSLGLKQGEQLIVAENGSTSDPAPKPSGNPSARPTAPASAASRSVAGSASSRSTPPSQKASSGPECVETNDGGWLVHRVVPDDNSCLFSSVSLIFEQDISKASKLRQVVADSIQKDPETYNEAILGMPPSKYTATIQKPSSWGGAIELAILAAHYRTEICSIDVETGRIDHFSPGTDAADMRCIVIYSGIHYDAATLAPSPDAPAEWHQTVFPIKSLSDDEDDVLVAGKKLADRLRAKKAYTNTATFDLKCEQCGQGLKGEKEARAHAEQTGHVRFGEY</sequence>
<dbReference type="EMBL" id="JAYKXP010000008">
    <property type="protein sequence ID" value="KAK7054729.1"/>
    <property type="molecule type" value="Genomic_DNA"/>
</dbReference>
<reference evidence="14 15" key="1">
    <citation type="submission" date="2024-01" db="EMBL/GenBank/DDBJ databases">
        <title>A draft genome for a cacao thread blight-causing isolate of Paramarasmius palmivorus.</title>
        <authorList>
            <person name="Baruah I.K."/>
            <person name="Bukari Y."/>
            <person name="Amoako-Attah I."/>
            <person name="Meinhardt L.W."/>
            <person name="Bailey B.A."/>
            <person name="Cohen S.P."/>
        </authorList>
    </citation>
    <scope>NUCLEOTIDE SEQUENCE [LARGE SCALE GENOMIC DNA]</scope>
    <source>
        <strain evidence="14 15">GH-12</strain>
    </source>
</reference>
<dbReference type="GO" id="GO:0004843">
    <property type="term" value="F:cysteine-type deubiquitinase activity"/>
    <property type="evidence" value="ECO:0007669"/>
    <property type="project" value="UniProtKB-UniRule"/>
</dbReference>
<name>A0AAW0DTW8_9AGAR</name>
<dbReference type="Pfam" id="PF02338">
    <property type="entry name" value="OTU"/>
    <property type="match status" value="1"/>
</dbReference>
<feature type="region of interest" description="Disordered" evidence="12">
    <location>
        <begin position="79"/>
        <end position="130"/>
    </location>
</feature>
<comment type="subcellular location">
    <subcellularLocation>
        <location evidence="2 11">Cytoplasm</location>
    </subcellularLocation>
</comment>
<dbReference type="Gene3D" id="3.10.20.90">
    <property type="entry name" value="Phosphatidylinositol 3-kinase Catalytic Subunit, Chain A, domain 1"/>
    <property type="match status" value="1"/>
</dbReference>
<evidence type="ECO:0000313" key="14">
    <source>
        <dbReference type="EMBL" id="KAK7054729.1"/>
    </source>
</evidence>
<evidence type="ECO:0000256" key="8">
    <source>
        <dbReference type="ARBA" id="ARBA00022801"/>
    </source>
</evidence>
<keyword evidence="15" id="KW-1185">Reference proteome</keyword>
<comment type="function">
    <text evidence="11">Hydrolase that can remove conjugated ubiquitin from proteins and may therefore play an important regulatory role at the level of protein turnover by preventing degradation.</text>
</comment>
<evidence type="ECO:0000256" key="2">
    <source>
        <dbReference type="ARBA" id="ARBA00004496"/>
    </source>
</evidence>
<evidence type="ECO:0000256" key="6">
    <source>
        <dbReference type="ARBA" id="ARBA00022771"/>
    </source>
</evidence>
<dbReference type="CDD" id="cd17059">
    <property type="entry name" value="Ubl_OTU1"/>
    <property type="match status" value="1"/>
</dbReference>
<dbReference type="PROSITE" id="PS00028">
    <property type="entry name" value="ZINC_FINGER_C2H2_1"/>
    <property type="match status" value="1"/>
</dbReference>
<dbReference type="SUPFAM" id="SSF54236">
    <property type="entry name" value="Ubiquitin-like"/>
    <property type="match status" value="1"/>
</dbReference>
<feature type="compositionally biased region" description="Low complexity" evidence="12">
    <location>
        <begin position="93"/>
        <end position="116"/>
    </location>
</feature>
<dbReference type="InterPro" id="IPR029071">
    <property type="entry name" value="Ubiquitin-like_domsf"/>
</dbReference>
<evidence type="ECO:0000256" key="12">
    <source>
        <dbReference type="SAM" id="MobiDB-lite"/>
    </source>
</evidence>
<dbReference type="PROSITE" id="PS50802">
    <property type="entry name" value="OTU"/>
    <property type="match status" value="1"/>
</dbReference>
<evidence type="ECO:0000256" key="3">
    <source>
        <dbReference type="ARBA" id="ARBA00022490"/>
    </source>
</evidence>
<feature type="domain" description="OTU" evidence="13">
    <location>
        <begin position="138"/>
        <end position="261"/>
    </location>
</feature>
<evidence type="ECO:0000256" key="7">
    <source>
        <dbReference type="ARBA" id="ARBA00022786"/>
    </source>
</evidence>
<dbReference type="CDD" id="cd22745">
    <property type="entry name" value="OTU_OTU1"/>
    <property type="match status" value="1"/>
</dbReference>
<keyword evidence="6" id="KW-0863">Zinc-finger</keyword>
<protein>
    <recommendedName>
        <fullName evidence="11">Ubiquitin thioesterase OTU</fullName>
        <ecNumber evidence="11">3.4.19.12</ecNumber>
    </recommendedName>
</protein>
<dbReference type="GO" id="GO:0005829">
    <property type="term" value="C:cytosol"/>
    <property type="evidence" value="ECO:0007669"/>
    <property type="project" value="TreeGrafter"/>
</dbReference>
<dbReference type="EC" id="3.4.19.12" evidence="11"/>
<evidence type="ECO:0000256" key="5">
    <source>
        <dbReference type="ARBA" id="ARBA00022723"/>
    </source>
</evidence>
<dbReference type="Proteomes" id="UP001383192">
    <property type="component" value="Unassembled WGS sequence"/>
</dbReference>
<dbReference type="InterPro" id="IPR003323">
    <property type="entry name" value="OTU_dom"/>
</dbReference>
<dbReference type="GO" id="GO:0016579">
    <property type="term" value="P:protein deubiquitination"/>
    <property type="evidence" value="ECO:0007669"/>
    <property type="project" value="TreeGrafter"/>
</dbReference>
<evidence type="ECO:0000256" key="11">
    <source>
        <dbReference type="RuleBase" id="RU367104"/>
    </source>
</evidence>
<dbReference type="InterPro" id="IPR013087">
    <property type="entry name" value="Znf_C2H2_type"/>
</dbReference>
<evidence type="ECO:0000256" key="10">
    <source>
        <dbReference type="ARBA" id="ARBA00022833"/>
    </source>
</evidence>
<keyword evidence="9 11" id="KW-0788">Thiol protease</keyword>
<dbReference type="PANTHER" id="PTHR13312:SF0">
    <property type="entry name" value="UBIQUITIN THIOESTERASE OTU1"/>
    <property type="match status" value="1"/>
</dbReference>
<dbReference type="AlphaFoldDB" id="A0AAW0DTW8"/>
<dbReference type="SUPFAM" id="SSF54001">
    <property type="entry name" value="Cysteine proteinases"/>
    <property type="match status" value="1"/>
</dbReference>
<dbReference type="GO" id="GO:0008270">
    <property type="term" value="F:zinc ion binding"/>
    <property type="evidence" value="ECO:0007669"/>
    <property type="project" value="UniProtKB-KW"/>
</dbReference>
<dbReference type="FunFam" id="3.90.70.80:FF:000016">
    <property type="entry name" value="Putative ubiquitin thioesterase otu1"/>
    <property type="match status" value="1"/>
</dbReference>
<dbReference type="Pfam" id="PF24560">
    <property type="entry name" value="zf-C2H2_OTU1_C"/>
    <property type="match status" value="1"/>
</dbReference>
<dbReference type="GO" id="GO:0005634">
    <property type="term" value="C:nucleus"/>
    <property type="evidence" value="ECO:0007669"/>
    <property type="project" value="TreeGrafter"/>
</dbReference>
<keyword evidence="8 11" id="KW-0378">Hydrolase</keyword>
<comment type="catalytic activity">
    <reaction evidence="1 11">
        <text>Thiol-dependent hydrolysis of ester, thioester, amide, peptide and isopeptide bonds formed by the C-terminal Gly of ubiquitin (a 76-residue protein attached to proteins as an intracellular targeting signal).</text>
        <dbReference type="EC" id="3.4.19.12"/>
    </reaction>
</comment>
<accession>A0AAW0DTW8</accession>
<dbReference type="PANTHER" id="PTHR13312">
    <property type="entry name" value="HIV-INDUCED PROTEIN-7-LIKE PROTEASE"/>
    <property type="match status" value="1"/>
</dbReference>
<comment type="caution">
    <text evidence="14">The sequence shown here is derived from an EMBL/GenBank/DDBJ whole genome shotgun (WGS) entry which is preliminary data.</text>
</comment>
<evidence type="ECO:0000256" key="1">
    <source>
        <dbReference type="ARBA" id="ARBA00000707"/>
    </source>
</evidence>
<dbReference type="InterPro" id="IPR057766">
    <property type="entry name" value="Znf-C2H2_OTU1-like_C"/>
</dbReference>
<organism evidence="14 15">
    <name type="scientific">Paramarasmius palmivorus</name>
    <dbReference type="NCBI Taxonomy" id="297713"/>
    <lineage>
        <taxon>Eukaryota</taxon>
        <taxon>Fungi</taxon>
        <taxon>Dikarya</taxon>
        <taxon>Basidiomycota</taxon>
        <taxon>Agaricomycotina</taxon>
        <taxon>Agaricomycetes</taxon>
        <taxon>Agaricomycetidae</taxon>
        <taxon>Agaricales</taxon>
        <taxon>Marasmiineae</taxon>
        <taxon>Marasmiaceae</taxon>
        <taxon>Paramarasmius</taxon>
    </lineage>
</organism>
<dbReference type="Pfam" id="PF21403">
    <property type="entry name" value="OTU1_UBXL"/>
    <property type="match status" value="1"/>
</dbReference>
<keyword evidence="4 14" id="KW-0645">Protease</keyword>
<gene>
    <name evidence="14" type="primary">OTU1</name>
    <name evidence="14" type="ORF">VNI00_003192</name>
</gene>
<dbReference type="InterPro" id="IPR038765">
    <property type="entry name" value="Papain-like_cys_pep_sf"/>
</dbReference>
<keyword evidence="5" id="KW-0479">Metal-binding</keyword>
<keyword evidence="7 11" id="KW-0833">Ubl conjugation pathway</keyword>
<dbReference type="Gene3D" id="3.90.70.80">
    <property type="match status" value="1"/>
</dbReference>
<dbReference type="GO" id="GO:0036503">
    <property type="term" value="P:ERAD pathway"/>
    <property type="evidence" value="ECO:0007669"/>
    <property type="project" value="TreeGrafter"/>
</dbReference>
<evidence type="ECO:0000256" key="9">
    <source>
        <dbReference type="ARBA" id="ARBA00022807"/>
    </source>
</evidence>
<proteinExistence type="predicted"/>
<dbReference type="GO" id="GO:0030968">
    <property type="term" value="P:endoplasmic reticulum unfolded protein response"/>
    <property type="evidence" value="ECO:0007669"/>
    <property type="project" value="TreeGrafter"/>
</dbReference>